<dbReference type="GO" id="GO:0003676">
    <property type="term" value="F:nucleic acid binding"/>
    <property type="evidence" value="ECO:0007669"/>
    <property type="project" value="InterPro"/>
</dbReference>
<dbReference type="InterPro" id="IPR002711">
    <property type="entry name" value="HNH"/>
</dbReference>
<evidence type="ECO:0000259" key="1">
    <source>
        <dbReference type="SMART" id="SM00507"/>
    </source>
</evidence>
<dbReference type="CDD" id="cd00085">
    <property type="entry name" value="HNHc"/>
    <property type="match status" value="1"/>
</dbReference>
<comment type="caution">
    <text evidence="2">The sequence shown here is derived from an EMBL/GenBank/DDBJ whole genome shotgun (WGS) entry which is preliminary data.</text>
</comment>
<dbReference type="InterPro" id="IPR003615">
    <property type="entry name" value="HNH_nuc"/>
</dbReference>
<protein>
    <submittedName>
        <fullName evidence="2">5-methylcytosine-specific restriction endonuclease McrA</fullName>
    </submittedName>
</protein>
<name>A0A7W7SIC9_9ACTN</name>
<keyword evidence="2" id="KW-0378">Hydrolase</keyword>
<gene>
    <name evidence="2" type="ORF">F4556_006556</name>
</gene>
<keyword evidence="2" id="KW-0255">Endonuclease</keyword>
<dbReference type="AlphaFoldDB" id="A0A7W7SIC9"/>
<dbReference type="SMART" id="SM00507">
    <property type="entry name" value="HNHc"/>
    <property type="match status" value="1"/>
</dbReference>
<dbReference type="GO" id="GO:0008270">
    <property type="term" value="F:zinc ion binding"/>
    <property type="evidence" value="ECO:0007669"/>
    <property type="project" value="InterPro"/>
</dbReference>
<dbReference type="EMBL" id="JACHJR010000001">
    <property type="protein sequence ID" value="MBB4951021.1"/>
    <property type="molecule type" value="Genomic_DNA"/>
</dbReference>
<keyword evidence="3" id="KW-1185">Reference proteome</keyword>
<keyword evidence="2" id="KW-0540">Nuclease</keyword>
<evidence type="ECO:0000313" key="3">
    <source>
        <dbReference type="Proteomes" id="UP000573327"/>
    </source>
</evidence>
<dbReference type="GO" id="GO:0004519">
    <property type="term" value="F:endonuclease activity"/>
    <property type="evidence" value="ECO:0007669"/>
    <property type="project" value="UniProtKB-KW"/>
</dbReference>
<dbReference type="Proteomes" id="UP000573327">
    <property type="component" value="Unassembled WGS sequence"/>
</dbReference>
<sequence length="90" mass="10078">MLNRDGWRCQINDCEAPATTVDHIVRRADEGTSELDNLRAACTRCNFGRDAEWTGAVPEKLSLGQRWAVIRLDLLGVPHDAERTAVQTML</sequence>
<reference evidence="2 3" key="1">
    <citation type="submission" date="2020-08" db="EMBL/GenBank/DDBJ databases">
        <title>Sequencing the genomes of 1000 actinobacteria strains.</title>
        <authorList>
            <person name="Klenk H.-P."/>
        </authorList>
    </citation>
    <scope>NUCLEOTIDE SEQUENCE [LARGE SCALE GENOMIC DNA]</scope>
    <source>
        <strain evidence="2 3">DSM 44786</strain>
    </source>
</reference>
<dbReference type="RefSeq" id="WP_376775763.1">
    <property type="nucleotide sequence ID" value="NZ_JACHJR010000001.1"/>
</dbReference>
<dbReference type="Gene3D" id="1.10.30.50">
    <property type="match status" value="1"/>
</dbReference>
<proteinExistence type="predicted"/>
<evidence type="ECO:0000313" key="2">
    <source>
        <dbReference type="EMBL" id="MBB4951021.1"/>
    </source>
</evidence>
<dbReference type="Pfam" id="PF01844">
    <property type="entry name" value="HNH"/>
    <property type="match status" value="1"/>
</dbReference>
<accession>A0A7W7SIC9</accession>
<organism evidence="2 3">
    <name type="scientific">Kitasatospora gansuensis</name>
    <dbReference type="NCBI Taxonomy" id="258050"/>
    <lineage>
        <taxon>Bacteria</taxon>
        <taxon>Bacillati</taxon>
        <taxon>Actinomycetota</taxon>
        <taxon>Actinomycetes</taxon>
        <taxon>Kitasatosporales</taxon>
        <taxon>Streptomycetaceae</taxon>
        <taxon>Kitasatospora</taxon>
    </lineage>
</organism>
<feature type="domain" description="HNH nuclease" evidence="1">
    <location>
        <begin position="1"/>
        <end position="47"/>
    </location>
</feature>